<organism evidence="2 3">
    <name type="scientific">Luteolibacter rhizosphaerae</name>
    <dbReference type="NCBI Taxonomy" id="2989719"/>
    <lineage>
        <taxon>Bacteria</taxon>
        <taxon>Pseudomonadati</taxon>
        <taxon>Verrucomicrobiota</taxon>
        <taxon>Verrucomicrobiia</taxon>
        <taxon>Verrucomicrobiales</taxon>
        <taxon>Verrucomicrobiaceae</taxon>
        <taxon>Luteolibacter</taxon>
    </lineage>
</organism>
<evidence type="ECO:0000259" key="1">
    <source>
        <dbReference type="Pfam" id="PF00467"/>
    </source>
</evidence>
<dbReference type="InterPro" id="IPR005824">
    <property type="entry name" value="KOW"/>
</dbReference>
<reference evidence="2" key="1">
    <citation type="submission" date="2022-10" db="EMBL/GenBank/DDBJ databases">
        <title>Luteolibacter sp. GHJ8, whole genome shotgun sequencing project.</title>
        <authorList>
            <person name="Zhao G."/>
            <person name="Shen L."/>
        </authorList>
    </citation>
    <scope>NUCLEOTIDE SEQUENCE</scope>
    <source>
        <strain evidence="2">GHJ8</strain>
    </source>
</reference>
<dbReference type="SUPFAM" id="SSF50104">
    <property type="entry name" value="Translation proteins SH3-like domain"/>
    <property type="match status" value="1"/>
</dbReference>
<dbReference type="RefSeq" id="WP_264511845.1">
    <property type="nucleotide sequence ID" value="NZ_JAPDDR010000002.1"/>
</dbReference>
<dbReference type="InterPro" id="IPR008991">
    <property type="entry name" value="Translation_prot_SH3-like_sf"/>
</dbReference>
<comment type="caution">
    <text evidence="2">The sequence shown here is derived from an EMBL/GenBank/DDBJ whole genome shotgun (WGS) entry which is preliminary data.</text>
</comment>
<accession>A0ABT3G0C1</accession>
<dbReference type="Pfam" id="PF00467">
    <property type="entry name" value="KOW"/>
    <property type="match status" value="1"/>
</dbReference>
<proteinExistence type="predicted"/>
<gene>
    <name evidence="2" type="ORF">OJ996_05055</name>
</gene>
<sequence>MQKDLHTGDRVRVISGDSEGFQGVIVTVVRTPGHSRYLVAKDDVSVWAERSEIALTEEFGGDVPPLS</sequence>
<evidence type="ECO:0000313" key="3">
    <source>
        <dbReference type="Proteomes" id="UP001165653"/>
    </source>
</evidence>
<feature type="domain" description="KOW" evidence="1">
    <location>
        <begin position="8"/>
        <end position="31"/>
    </location>
</feature>
<evidence type="ECO:0000313" key="2">
    <source>
        <dbReference type="EMBL" id="MCW1912929.1"/>
    </source>
</evidence>
<dbReference type="Proteomes" id="UP001165653">
    <property type="component" value="Unassembled WGS sequence"/>
</dbReference>
<dbReference type="EMBL" id="JAPDDR010000002">
    <property type="protein sequence ID" value="MCW1912929.1"/>
    <property type="molecule type" value="Genomic_DNA"/>
</dbReference>
<keyword evidence="3" id="KW-1185">Reference proteome</keyword>
<protein>
    <submittedName>
        <fullName evidence="2">KOW motif-containing protein</fullName>
    </submittedName>
</protein>
<name>A0ABT3G0C1_9BACT</name>